<sequence>MMYSLRTNSWRRIQDFPLDISYRLVYKSATFVNGALHWLASPGSSITTVIVSLDLASETYMEVPQPDHYGSQIGIAASSRGCLCLLVHNYASQSYDIWVMKEYGLRESWTISVRIPEMVDGECVIGLRPVTWFSEKGEILLNINGEVAAYNGKKNSVSNREAKEIGRLNINVRRMRRVMMNL</sequence>
<dbReference type="PANTHER" id="PTHR31672:SF13">
    <property type="entry name" value="F-BOX PROTEIN CPR30-LIKE"/>
    <property type="match status" value="1"/>
</dbReference>
<dbReference type="Pfam" id="PF07734">
    <property type="entry name" value="FBA_1"/>
    <property type="match status" value="1"/>
</dbReference>
<reference evidence="2 3" key="1">
    <citation type="journal article" date="2023" name="G3 (Bethesda)">
        <title>A chromosome-length genome assembly and annotation of blackberry (Rubus argutus, cv. 'Hillquist').</title>
        <authorList>
            <person name="Bruna T."/>
            <person name="Aryal R."/>
            <person name="Dudchenko O."/>
            <person name="Sargent D.J."/>
            <person name="Mead D."/>
            <person name="Buti M."/>
            <person name="Cavallini A."/>
            <person name="Hytonen T."/>
            <person name="Andres J."/>
            <person name="Pham M."/>
            <person name="Weisz D."/>
            <person name="Mascagni F."/>
            <person name="Usai G."/>
            <person name="Natali L."/>
            <person name="Bassil N."/>
            <person name="Fernandez G.E."/>
            <person name="Lomsadze A."/>
            <person name="Armour M."/>
            <person name="Olukolu B."/>
            <person name="Poorten T."/>
            <person name="Britton C."/>
            <person name="Davik J."/>
            <person name="Ashrafi H."/>
            <person name="Aiden E.L."/>
            <person name="Borodovsky M."/>
            <person name="Worthington M."/>
        </authorList>
    </citation>
    <scope>NUCLEOTIDE SEQUENCE [LARGE SCALE GENOMIC DNA]</scope>
    <source>
        <strain evidence="2">PI 553951</strain>
    </source>
</reference>
<protein>
    <recommendedName>
        <fullName evidence="1">F-box associated beta-propeller type 1 domain-containing protein</fullName>
    </recommendedName>
</protein>
<accession>A0AAW1XNE5</accession>
<gene>
    <name evidence="2" type="ORF">M0R45_014580</name>
</gene>
<comment type="caution">
    <text evidence="2">The sequence shown here is derived from an EMBL/GenBank/DDBJ whole genome shotgun (WGS) entry which is preliminary data.</text>
</comment>
<dbReference type="AlphaFoldDB" id="A0AAW1XNE5"/>
<keyword evidence="3" id="KW-1185">Reference proteome</keyword>
<dbReference type="NCBIfam" id="TIGR01640">
    <property type="entry name" value="F_box_assoc_1"/>
    <property type="match status" value="1"/>
</dbReference>
<dbReference type="InterPro" id="IPR017451">
    <property type="entry name" value="F-box-assoc_interact_dom"/>
</dbReference>
<name>A0AAW1XNE5_RUBAR</name>
<organism evidence="2 3">
    <name type="scientific">Rubus argutus</name>
    <name type="common">Southern blackberry</name>
    <dbReference type="NCBI Taxonomy" id="59490"/>
    <lineage>
        <taxon>Eukaryota</taxon>
        <taxon>Viridiplantae</taxon>
        <taxon>Streptophyta</taxon>
        <taxon>Embryophyta</taxon>
        <taxon>Tracheophyta</taxon>
        <taxon>Spermatophyta</taxon>
        <taxon>Magnoliopsida</taxon>
        <taxon>eudicotyledons</taxon>
        <taxon>Gunneridae</taxon>
        <taxon>Pentapetalae</taxon>
        <taxon>rosids</taxon>
        <taxon>fabids</taxon>
        <taxon>Rosales</taxon>
        <taxon>Rosaceae</taxon>
        <taxon>Rosoideae</taxon>
        <taxon>Rosoideae incertae sedis</taxon>
        <taxon>Rubus</taxon>
    </lineage>
</organism>
<evidence type="ECO:0000313" key="2">
    <source>
        <dbReference type="EMBL" id="KAK9937811.1"/>
    </source>
</evidence>
<dbReference type="PANTHER" id="PTHR31672">
    <property type="entry name" value="BNACNNG10540D PROTEIN"/>
    <property type="match status" value="1"/>
</dbReference>
<dbReference type="InterPro" id="IPR050796">
    <property type="entry name" value="SCF_F-box_component"/>
</dbReference>
<feature type="domain" description="F-box associated beta-propeller type 1" evidence="1">
    <location>
        <begin position="2"/>
        <end position="114"/>
    </location>
</feature>
<dbReference type="EMBL" id="JBEDUW010000003">
    <property type="protein sequence ID" value="KAK9937811.1"/>
    <property type="molecule type" value="Genomic_DNA"/>
</dbReference>
<evidence type="ECO:0000313" key="3">
    <source>
        <dbReference type="Proteomes" id="UP001457282"/>
    </source>
</evidence>
<dbReference type="InterPro" id="IPR006527">
    <property type="entry name" value="F-box-assoc_dom_typ1"/>
</dbReference>
<proteinExistence type="predicted"/>
<evidence type="ECO:0000259" key="1">
    <source>
        <dbReference type="Pfam" id="PF07734"/>
    </source>
</evidence>
<dbReference type="Proteomes" id="UP001457282">
    <property type="component" value="Unassembled WGS sequence"/>
</dbReference>